<evidence type="ECO:0008006" key="5">
    <source>
        <dbReference type="Google" id="ProtNLM"/>
    </source>
</evidence>
<dbReference type="Proteomes" id="UP000298663">
    <property type="component" value="Unassembled WGS sequence"/>
</dbReference>
<organism evidence="3 4">
    <name type="scientific">Steinernema carpocapsae</name>
    <name type="common">Entomopathogenic nematode</name>
    <dbReference type="NCBI Taxonomy" id="34508"/>
    <lineage>
        <taxon>Eukaryota</taxon>
        <taxon>Metazoa</taxon>
        <taxon>Ecdysozoa</taxon>
        <taxon>Nematoda</taxon>
        <taxon>Chromadorea</taxon>
        <taxon>Rhabditida</taxon>
        <taxon>Tylenchina</taxon>
        <taxon>Panagrolaimomorpha</taxon>
        <taxon>Strongyloidoidea</taxon>
        <taxon>Steinernematidae</taxon>
        <taxon>Steinernema</taxon>
    </lineage>
</organism>
<feature type="chain" id="PRO_5020877272" description="WAP domain-containing protein" evidence="2">
    <location>
        <begin position="16"/>
        <end position="116"/>
    </location>
</feature>
<feature type="region of interest" description="Disordered" evidence="1">
    <location>
        <begin position="53"/>
        <end position="105"/>
    </location>
</feature>
<name>A0A4U5PIL0_STECR</name>
<keyword evidence="2" id="KW-0732">Signal</keyword>
<keyword evidence="4" id="KW-1185">Reference proteome</keyword>
<protein>
    <recommendedName>
        <fullName evidence="5">WAP domain-containing protein</fullName>
    </recommendedName>
</protein>
<dbReference type="AlphaFoldDB" id="A0A4U5PIL0"/>
<proteinExistence type="predicted"/>
<evidence type="ECO:0000256" key="2">
    <source>
        <dbReference type="SAM" id="SignalP"/>
    </source>
</evidence>
<evidence type="ECO:0000256" key="1">
    <source>
        <dbReference type="SAM" id="MobiDB-lite"/>
    </source>
</evidence>
<feature type="signal peptide" evidence="2">
    <location>
        <begin position="1"/>
        <end position="15"/>
    </location>
</feature>
<gene>
    <name evidence="3" type="ORF">L596_010087</name>
</gene>
<reference evidence="3 4" key="2">
    <citation type="journal article" date="2019" name="G3 (Bethesda)">
        <title>Hybrid Assembly of the Genome of the Entomopathogenic Nematode Steinernema carpocapsae Identifies the X-Chromosome.</title>
        <authorList>
            <person name="Serra L."/>
            <person name="Macchietto M."/>
            <person name="Macias-Munoz A."/>
            <person name="McGill C.J."/>
            <person name="Rodriguez I.M."/>
            <person name="Rodriguez B."/>
            <person name="Murad R."/>
            <person name="Mortazavi A."/>
        </authorList>
    </citation>
    <scope>NUCLEOTIDE SEQUENCE [LARGE SCALE GENOMIC DNA]</scope>
    <source>
        <strain evidence="3 4">ALL</strain>
    </source>
</reference>
<reference evidence="3 4" key="1">
    <citation type="journal article" date="2015" name="Genome Biol.">
        <title>Comparative genomics of Steinernema reveals deeply conserved gene regulatory networks.</title>
        <authorList>
            <person name="Dillman A.R."/>
            <person name="Macchietto M."/>
            <person name="Porter C.F."/>
            <person name="Rogers A."/>
            <person name="Williams B."/>
            <person name="Antoshechkin I."/>
            <person name="Lee M.M."/>
            <person name="Goodwin Z."/>
            <person name="Lu X."/>
            <person name="Lewis E.E."/>
            <person name="Goodrich-Blair H."/>
            <person name="Stock S.P."/>
            <person name="Adams B.J."/>
            <person name="Sternberg P.W."/>
            <person name="Mortazavi A."/>
        </authorList>
    </citation>
    <scope>NUCLEOTIDE SEQUENCE [LARGE SCALE GENOMIC DNA]</scope>
    <source>
        <strain evidence="3 4">ALL</strain>
    </source>
</reference>
<evidence type="ECO:0000313" key="4">
    <source>
        <dbReference type="Proteomes" id="UP000298663"/>
    </source>
</evidence>
<accession>A0A4U5PIL0</accession>
<sequence length="116" mass="11930">MKVLIIVVFFTIAYAVDFTCDPPCHSDQTCFGLPCQAEPCFGVCIAKPPMTTTLGSTSSKASTKPASTTPVSTTPASTTPASTTPASTTAAPSTTPKATTSLPPPFGELFVLEINL</sequence>
<feature type="compositionally biased region" description="Low complexity" evidence="1">
    <location>
        <begin position="56"/>
        <end position="101"/>
    </location>
</feature>
<comment type="caution">
    <text evidence="3">The sequence shown here is derived from an EMBL/GenBank/DDBJ whole genome shotgun (WGS) entry which is preliminary data.</text>
</comment>
<evidence type="ECO:0000313" key="3">
    <source>
        <dbReference type="EMBL" id="TKR96004.1"/>
    </source>
</evidence>
<dbReference type="EMBL" id="AZBU02000002">
    <property type="protein sequence ID" value="TKR96004.1"/>
    <property type="molecule type" value="Genomic_DNA"/>
</dbReference>